<name>A0A6H2H2S0_9BACL</name>
<feature type="transmembrane region" description="Helical" evidence="9">
    <location>
        <begin position="182"/>
        <end position="201"/>
    </location>
</feature>
<dbReference type="PROSITE" id="PS50885">
    <property type="entry name" value="HAMP"/>
    <property type="match status" value="1"/>
</dbReference>
<dbReference type="GO" id="GO:0006935">
    <property type="term" value="P:chemotaxis"/>
    <property type="evidence" value="ECO:0007669"/>
    <property type="project" value="InterPro"/>
</dbReference>
<reference evidence="12 13" key="1">
    <citation type="submission" date="2020-04" db="EMBL/GenBank/DDBJ databases">
        <title>Novel Paenibacillus strain UniB2 isolated from commercial digestive syrup.</title>
        <authorList>
            <person name="Thorat V."/>
            <person name="Kirdat K."/>
            <person name="Tiwarekar B."/>
            <person name="Yadav A."/>
        </authorList>
    </citation>
    <scope>NUCLEOTIDE SEQUENCE [LARGE SCALE GENOMIC DNA]</scope>
    <source>
        <strain evidence="12 13">UniB2</strain>
    </source>
</reference>
<sequence>MKLRTVLTLGFAGVLVLTAVVGAAGWLQISSVNRSYERLIENRVGAIGSIQDLRYAAASEDRNIRGYLITGQEKNYSAYNQDRKAFAAEMERLQAGLEEEQAIRLAEELKQLEAAYGKIVAQLTTLRQRGDTEGYSSLMVEQSVPLSAQLTAKADELAAFEQTRLDEAVAASNEQVARTRSLMAAVVAATVLIGTFAAAWLTQRIVRPTRATARLSAEIAAGNLAVDDIERPRIAELGAMADSVNAMKARLSQLLDAVGGSADELGGSARLLALSSAAAEKDSVRMLESVRLISDSAAGQRERMGDNRTALEEGALSLSGVAESASLTAESSEQARLRAEEGKRRMDEARRRMDSVGRSIAQAAASVERLVLQAREIGRVTDVIAGVAEQTKLLSLNASIEAARAGEHGRGFAVVAQQVKKLSEETSASSVQIAETVRGMALQAEEAAEAMDRGLEETKAGSAELERTGLAFDGVNGAIAVVARQAQEVSTAAEELSASMEELLATSDDLLGLATSIAEHSVRAEELCAAQRGVMQEVSASTEQLRDMSDGLRRELGEFRRTEAAGTNQPGSDRAPQEGPEPSAA</sequence>
<evidence type="ECO:0000256" key="7">
    <source>
        <dbReference type="SAM" id="Coils"/>
    </source>
</evidence>
<keyword evidence="2" id="KW-1003">Cell membrane</keyword>
<keyword evidence="4 6" id="KW-0807">Transducer</keyword>
<dbReference type="Proteomes" id="UP000502136">
    <property type="component" value="Chromosome"/>
</dbReference>
<evidence type="ECO:0000256" key="1">
    <source>
        <dbReference type="ARBA" id="ARBA00004236"/>
    </source>
</evidence>
<feature type="compositionally biased region" description="Basic and acidic residues" evidence="8">
    <location>
        <begin position="544"/>
        <end position="563"/>
    </location>
</feature>
<evidence type="ECO:0000256" key="6">
    <source>
        <dbReference type="PROSITE-ProRule" id="PRU00284"/>
    </source>
</evidence>
<keyword evidence="9" id="KW-1133">Transmembrane helix</keyword>
<comment type="similarity">
    <text evidence="5">Belongs to the methyl-accepting chemotaxis (MCP) protein family.</text>
</comment>
<dbReference type="SUPFAM" id="SSF58104">
    <property type="entry name" value="Methyl-accepting chemotaxis protein (MCP) signaling domain"/>
    <property type="match status" value="1"/>
</dbReference>
<dbReference type="Pfam" id="PF12729">
    <property type="entry name" value="4HB_MCP_1"/>
    <property type="match status" value="1"/>
</dbReference>
<dbReference type="KEGG" id="palr:HGI30_22345"/>
<evidence type="ECO:0000256" key="9">
    <source>
        <dbReference type="SAM" id="Phobius"/>
    </source>
</evidence>
<feature type="compositionally biased region" description="Low complexity" evidence="8">
    <location>
        <begin position="322"/>
        <end position="332"/>
    </location>
</feature>
<feature type="domain" description="HAMP" evidence="11">
    <location>
        <begin position="203"/>
        <end position="256"/>
    </location>
</feature>
<keyword evidence="3 9" id="KW-0472">Membrane</keyword>
<proteinExistence type="inferred from homology"/>
<dbReference type="Gene3D" id="1.10.287.950">
    <property type="entry name" value="Methyl-accepting chemotaxis protein"/>
    <property type="match status" value="1"/>
</dbReference>
<organism evidence="12 13">
    <name type="scientific">Paenibacillus albicereus</name>
    <dbReference type="NCBI Taxonomy" id="2726185"/>
    <lineage>
        <taxon>Bacteria</taxon>
        <taxon>Bacillati</taxon>
        <taxon>Bacillota</taxon>
        <taxon>Bacilli</taxon>
        <taxon>Bacillales</taxon>
        <taxon>Paenibacillaceae</taxon>
        <taxon>Paenibacillus</taxon>
    </lineage>
</organism>
<dbReference type="PANTHER" id="PTHR32089">
    <property type="entry name" value="METHYL-ACCEPTING CHEMOTAXIS PROTEIN MCPB"/>
    <property type="match status" value="1"/>
</dbReference>
<feature type="region of interest" description="Disordered" evidence="8">
    <location>
        <begin position="540"/>
        <end position="585"/>
    </location>
</feature>
<dbReference type="RefSeq" id="WP_168909521.1">
    <property type="nucleotide sequence ID" value="NZ_CP051428.1"/>
</dbReference>
<dbReference type="CDD" id="cd06225">
    <property type="entry name" value="HAMP"/>
    <property type="match status" value="1"/>
</dbReference>
<dbReference type="SMART" id="SM00283">
    <property type="entry name" value="MA"/>
    <property type="match status" value="1"/>
</dbReference>
<dbReference type="GO" id="GO:0004888">
    <property type="term" value="F:transmembrane signaling receptor activity"/>
    <property type="evidence" value="ECO:0007669"/>
    <property type="project" value="InterPro"/>
</dbReference>
<comment type="subcellular location">
    <subcellularLocation>
        <location evidence="1">Cell membrane</location>
    </subcellularLocation>
</comment>
<evidence type="ECO:0000256" key="2">
    <source>
        <dbReference type="ARBA" id="ARBA00022475"/>
    </source>
</evidence>
<dbReference type="InterPro" id="IPR004089">
    <property type="entry name" value="MCPsignal_dom"/>
</dbReference>
<dbReference type="Pfam" id="PF00672">
    <property type="entry name" value="HAMP"/>
    <property type="match status" value="1"/>
</dbReference>
<dbReference type="PRINTS" id="PR00260">
    <property type="entry name" value="CHEMTRNSDUCR"/>
</dbReference>
<keyword evidence="13" id="KW-1185">Reference proteome</keyword>
<accession>A0A6H2H2S0</accession>
<gene>
    <name evidence="12" type="ORF">HGI30_22345</name>
</gene>
<feature type="coiled-coil region" evidence="7">
    <location>
        <begin position="95"/>
        <end position="129"/>
    </location>
</feature>
<evidence type="ECO:0000313" key="12">
    <source>
        <dbReference type="EMBL" id="QJC53993.1"/>
    </source>
</evidence>
<evidence type="ECO:0000256" key="3">
    <source>
        <dbReference type="ARBA" id="ARBA00023136"/>
    </source>
</evidence>
<dbReference type="EMBL" id="CP051428">
    <property type="protein sequence ID" value="QJC53993.1"/>
    <property type="molecule type" value="Genomic_DNA"/>
</dbReference>
<dbReference type="Gene3D" id="6.10.340.10">
    <property type="match status" value="1"/>
</dbReference>
<dbReference type="InterPro" id="IPR024478">
    <property type="entry name" value="HlyB_4HB_MCP"/>
</dbReference>
<evidence type="ECO:0000259" key="10">
    <source>
        <dbReference type="PROSITE" id="PS50111"/>
    </source>
</evidence>
<dbReference type="PROSITE" id="PS50111">
    <property type="entry name" value="CHEMOTAXIS_TRANSDUC_2"/>
    <property type="match status" value="1"/>
</dbReference>
<evidence type="ECO:0000259" key="11">
    <source>
        <dbReference type="PROSITE" id="PS50885"/>
    </source>
</evidence>
<keyword evidence="7" id="KW-0175">Coiled coil</keyword>
<evidence type="ECO:0000256" key="5">
    <source>
        <dbReference type="ARBA" id="ARBA00029447"/>
    </source>
</evidence>
<feature type="domain" description="Methyl-accepting transducer" evidence="10">
    <location>
        <begin position="275"/>
        <end position="511"/>
    </location>
</feature>
<dbReference type="GO" id="GO:0005886">
    <property type="term" value="C:plasma membrane"/>
    <property type="evidence" value="ECO:0007669"/>
    <property type="project" value="UniProtKB-SubCell"/>
</dbReference>
<dbReference type="PANTHER" id="PTHR32089:SF112">
    <property type="entry name" value="LYSOZYME-LIKE PROTEIN-RELATED"/>
    <property type="match status" value="1"/>
</dbReference>
<dbReference type="InterPro" id="IPR004090">
    <property type="entry name" value="Chemotax_Me-accpt_rcpt"/>
</dbReference>
<dbReference type="AlphaFoldDB" id="A0A6H2H2S0"/>
<evidence type="ECO:0000256" key="8">
    <source>
        <dbReference type="SAM" id="MobiDB-lite"/>
    </source>
</evidence>
<dbReference type="Pfam" id="PF00015">
    <property type="entry name" value="MCPsignal"/>
    <property type="match status" value="1"/>
</dbReference>
<dbReference type="InterPro" id="IPR003660">
    <property type="entry name" value="HAMP_dom"/>
</dbReference>
<evidence type="ECO:0000256" key="4">
    <source>
        <dbReference type="ARBA" id="ARBA00023224"/>
    </source>
</evidence>
<feature type="region of interest" description="Disordered" evidence="8">
    <location>
        <begin position="322"/>
        <end position="351"/>
    </location>
</feature>
<protein>
    <submittedName>
        <fullName evidence="12">Methyl-accepting chemotaxis protein</fullName>
    </submittedName>
</protein>
<keyword evidence="9" id="KW-0812">Transmembrane</keyword>
<dbReference type="GO" id="GO:0007165">
    <property type="term" value="P:signal transduction"/>
    <property type="evidence" value="ECO:0007669"/>
    <property type="project" value="UniProtKB-KW"/>
</dbReference>
<dbReference type="SMART" id="SM00304">
    <property type="entry name" value="HAMP"/>
    <property type="match status" value="1"/>
</dbReference>
<evidence type="ECO:0000313" key="13">
    <source>
        <dbReference type="Proteomes" id="UP000502136"/>
    </source>
</evidence>
<feature type="compositionally biased region" description="Basic and acidic residues" evidence="8">
    <location>
        <begin position="333"/>
        <end position="351"/>
    </location>
</feature>